<keyword evidence="3" id="KW-1185">Reference proteome</keyword>
<feature type="compositionally biased region" description="Polar residues" evidence="1">
    <location>
        <begin position="97"/>
        <end position="122"/>
    </location>
</feature>
<feature type="region of interest" description="Disordered" evidence="1">
    <location>
        <begin position="89"/>
        <end position="122"/>
    </location>
</feature>
<accession>A0A6A7C1E6</accession>
<evidence type="ECO:0000313" key="3">
    <source>
        <dbReference type="Proteomes" id="UP000799421"/>
    </source>
</evidence>
<proteinExistence type="predicted"/>
<feature type="compositionally biased region" description="Low complexity" evidence="1">
    <location>
        <begin position="196"/>
        <end position="215"/>
    </location>
</feature>
<protein>
    <submittedName>
        <fullName evidence="2">Uncharacterized protein</fullName>
    </submittedName>
</protein>
<organism evidence="2 3">
    <name type="scientific">Piedraia hortae CBS 480.64</name>
    <dbReference type="NCBI Taxonomy" id="1314780"/>
    <lineage>
        <taxon>Eukaryota</taxon>
        <taxon>Fungi</taxon>
        <taxon>Dikarya</taxon>
        <taxon>Ascomycota</taxon>
        <taxon>Pezizomycotina</taxon>
        <taxon>Dothideomycetes</taxon>
        <taxon>Dothideomycetidae</taxon>
        <taxon>Capnodiales</taxon>
        <taxon>Piedraiaceae</taxon>
        <taxon>Piedraia</taxon>
    </lineage>
</organism>
<dbReference type="AlphaFoldDB" id="A0A6A7C1E6"/>
<evidence type="ECO:0000256" key="1">
    <source>
        <dbReference type="SAM" id="MobiDB-lite"/>
    </source>
</evidence>
<dbReference type="EMBL" id="MU005973">
    <property type="protein sequence ID" value="KAF2861330.1"/>
    <property type="molecule type" value="Genomic_DNA"/>
</dbReference>
<sequence length="215" mass="23616">MDENSVQTIGGNNYLPIIPITREWHPQISTKGRDHMPRAEFYIVIAISPLCRTCGAPACLRGLQYRLPQRYMLIQVGRSLGRVDGPLASRVGGSPSRVDNSTSRVGNTSTTRPYRIVNTTNPSPRGVNKLSISIYDRVDQFLRASGRVDNPSLRTDNPPTQGNALCLKPNTLSLKPTIHSFEFKPTAPSIKQKNQPSPTHPSKPLTTSTLTTSPS</sequence>
<dbReference type="Proteomes" id="UP000799421">
    <property type="component" value="Unassembled WGS sequence"/>
</dbReference>
<reference evidence="2" key="1">
    <citation type="journal article" date="2020" name="Stud. Mycol.">
        <title>101 Dothideomycetes genomes: a test case for predicting lifestyles and emergence of pathogens.</title>
        <authorList>
            <person name="Haridas S."/>
            <person name="Albert R."/>
            <person name="Binder M."/>
            <person name="Bloem J."/>
            <person name="Labutti K."/>
            <person name="Salamov A."/>
            <person name="Andreopoulos B."/>
            <person name="Baker S."/>
            <person name="Barry K."/>
            <person name="Bills G."/>
            <person name="Bluhm B."/>
            <person name="Cannon C."/>
            <person name="Castanera R."/>
            <person name="Culley D."/>
            <person name="Daum C."/>
            <person name="Ezra D."/>
            <person name="Gonzalez J."/>
            <person name="Henrissat B."/>
            <person name="Kuo A."/>
            <person name="Liang C."/>
            <person name="Lipzen A."/>
            <person name="Lutzoni F."/>
            <person name="Magnuson J."/>
            <person name="Mondo S."/>
            <person name="Nolan M."/>
            <person name="Ohm R."/>
            <person name="Pangilinan J."/>
            <person name="Park H.-J."/>
            <person name="Ramirez L."/>
            <person name="Alfaro M."/>
            <person name="Sun H."/>
            <person name="Tritt A."/>
            <person name="Yoshinaga Y."/>
            <person name="Zwiers L.-H."/>
            <person name="Turgeon B."/>
            <person name="Goodwin S."/>
            <person name="Spatafora J."/>
            <person name="Crous P."/>
            <person name="Grigoriev I."/>
        </authorList>
    </citation>
    <scope>NUCLEOTIDE SEQUENCE</scope>
    <source>
        <strain evidence="2">CBS 480.64</strain>
    </source>
</reference>
<evidence type="ECO:0000313" key="2">
    <source>
        <dbReference type="EMBL" id="KAF2861330.1"/>
    </source>
</evidence>
<name>A0A6A7C1E6_9PEZI</name>
<gene>
    <name evidence="2" type="ORF">K470DRAFT_257006</name>
</gene>
<feature type="region of interest" description="Disordered" evidence="1">
    <location>
        <begin position="183"/>
        <end position="215"/>
    </location>
</feature>